<dbReference type="EMBL" id="JACAZI010000009">
    <property type="protein sequence ID" value="KAF7352124.1"/>
    <property type="molecule type" value="Genomic_DNA"/>
</dbReference>
<comment type="catalytic activity">
    <reaction evidence="1">
        <text>Thiol-dependent hydrolysis of ester, thioester, amide, peptide and isopeptide bonds formed by the C-terminal Gly of ubiquitin (a 76-residue protein attached to proteins as an intracellular targeting signal).</text>
        <dbReference type="EC" id="3.4.19.12"/>
    </reaction>
</comment>
<dbReference type="Gene3D" id="3.90.70.10">
    <property type="entry name" value="Cysteine proteinases"/>
    <property type="match status" value="2"/>
</dbReference>
<evidence type="ECO:0000256" key="3">
    <source>
        <dbReference type="ARBA" id="ARBA00012759"/>
    </source>
</evidence>
<sequence length="699" mass="73819">MPSSTSSPRSTPPTLLASPSPSARSLSSRPSARPPPSLDSPSPSSSALTSAFWGEARVAAPASASIKATALLASHEHQDAQELFQLLSECVREESARVVREGARDRGFGFAQAAAEVAAAEVAAPQSPFDGLTATRRACVRCGYTAAIRHFAFDSIQLALESAGGGWGGTNLPALLRAYTALEVLHDCPCRRCALRATARRLGEEVAKLEAPPSANGVHENGMIVTANGHAHVNGTITGGHANDVDTDDDEGSSAHGEKTHAHRKHHHKSKVVQEGGAPTASRLRRLKTVRKMEARVRRALEAGRIEEEELEGEWDWDGSGTLKGTGTGADALKGVRIERVPGGPPAILALHINRSVHTGLRAAKNGARVVFPEVLDLAPYTTDGVLNLDPTAALSGTLHPTGQVAFPSADTAGAGSISAGAGQNGEECLYRLAAAVCHYGQHSFGHYICYRRAPVHAASLPPSSSPSSSSSADPWYVPTPPTREGTGGTGAGWLRISDARVDRCGVEEVLSEGSAVFMLYYERVPPPPPPPAAFSFSFPSTLGACCARARGVCGRLGGDDTPRAFWECADDEHERERECEWDWRALGAWHGWCKGARGEEREPWCEQPRESVVVLTVAALRLVRLAVPDARAGAGNAAGARGFWGPRDDVDTAAPLPTPPPTPSQHASSEAPVVSPKGKKKKKKKGTTQDFLRAISVS</sequence>
<keyword evidence="5" id="KW-0833">Ubl conjugation pathway</keyword>
<organism evidence="10 11">
    <name type="scientific">Mycena venus</name>
    <dbReference type="NCBI Taxonomy" id="2733690"/>
    <lineage>
        <taxon>Eukaryota</taxon>
        <taxon>Fungi</taxon>
        <taxon>Dikarya</taxon>
        <taxon>Basidiomycota</taxon>
        <taxon>Agaricomycotina</taxon>
        <taxon>Agaricomycetes</taxon>
        <taxon>Agaricomycetidae</taxon>
        <taxon>Agaricales</taxon>
        <taxon>Marasmiineae</taxon>
        <taxon>Mycenaceae</taxon>
        <taxon>Mycena</taxon>
    </lineage>
</organism>
<gene>
    <name evidence="10" type="ORF">MVEN_01175500</name>
</gene>
<dbReference type="SUPFAM" id="SSF54001">
    <property type="entry name" value="Cysteine proteinases"/>
    <property type="match status" value="1"/>
</dbReference>
<dbReference type="GO" id="GO:0004843">
    <property type="term" value="F:cysteine-type deubiquitinase activity"/>
    <property type="evidence" value="ECO:0007669"/>
    <property type="project" value="UniProtKB-EC"/>
</dbReference>
<feature type="compositionally biased region" description="Low complexity" evidence="8">
    <location>
        <begin position="461"/>
        <end position="473"/>
    </location>
</feature>
<feature type="region of interest" description="Disordered" evidence="8">
    <location>
        <begin position="635"/>
        <end position="699"/>
    </location>
</feature>
<evidence type="ECO:0000313" key="10">
    <source>
        <dbReference type="EMBL" id="KAF7352124.1"/>
    </source>
</evidence>
<reference evidence="10" key="1">
    <citation type="submission" date="2020-05" db="EMBL/GenBank/DDBJ databases">
        <title>Mycena genomes resolve the evolution of fungal bioluminescence.</title>
        <authorList>
            <person name="Tsai I.J."/>
        </authorList>
    </citation>
    <scope>NUCLEOTIDE SEQUENCE</scope>
    <source>
        <strain evidence="10">CCC161011</strain>
    </source>
</reference>
<protein>
    <recommendedName>
        <fullName evidence="3">ubiquitinyl hydrolase 1</fullName>
        <ecNumber evidence="3">3.4.19.12</ecNumber>
    </recommendedName>
</protein>
<dbReference type="GO" id="GO:0016579">
    <property type="term" value="P:protein deubiquitination"/>
    <property type="evidence" value="ECO:0007669"/>
    <property type="project" value="InterPro"/>
</dbReference>
<dbReference type="Pfam" id="PF00443">
    <property type="entry name" value="UCH"/>
    <property type="match status" value="1"/>
</dbReference>
<dbReference type="InterPro" id="IPR001394">
    <property type="entry name" value="Peptidase_C19_UCH"/>
</dbReference>
<feature type="compositionally biased region" description="Low complexity" evidence="8">
    <location>
        <begin position="1"/>
        <end position="31"/>
    </location>
</feature>
<dbReference type="GO" id="GO:0005634">
    <property type="term" value="C:nucleus"/>
    <property type="evidence" value="ECO:0007669"/>
    <property type="project" value="TreeGrafter"/>
</dbReference>
<comment type="similarity">
    <text evidence="2">Belongs to the peptidase C19 family.</text>
</comment>
<dbReference type="PROSITE" id="PS50235">
    <property type="entry name" value="USP_3"/>
    <property type="match status" value="1"/>
</dbReference>
<feature type="compositionally biased region" description="Basic residues" evidence="8">
    <location>
        <begin position="678"/>
        <end position="687"/>
    </location>
</feature>
<dbReference type="GO" id="GO:0006508">
    <property type="term" value="P:proteolysis"/>
    <property type="evidence" value="ECO:0007669"/>
    <property type="project" value="UniProtKB-KW"/>
</dbReference>
<keyword evidence="6" id="KW-0378">Hydrolase</keyword>
<evidence type="ECO:0000256" key="7">
    <source>
        <dbReference type="ARBA" id="ARBA00022807"/>
    </source>
</evidence>
<keyword evidence="7" id="KW-0788">Thiol protease</keyword>
<dbReference type="Proteomes" id="UP000620124">
    <property type="component" value="Unassembled WGS sequence"/>
</dbReference>
<dbReference type="AlphaFoldDB" id="A0A8H6Y474"/>
<feature type="region of interest" description="Disordered" evidence="8">
    <location>
        <begin position="461"/>
        <end position="492"/>
    </location>
</feature>
<dbReference type="PANTHER" id="PTHR24006">
    <property type="entry name" value="UBIQUITIN CARBOXYL-TERMINAL HYDROLASE"/>
    <property type="match status" value="1"/>
</dbReference>
<keyword evidence="4" id="KW-0645">Protease</keyword>
<dbReference type="InterPro" id="IPR038765">
    <property type="entry name" value="Papain-like_cys_pep_sf"/>
</dbReference>
<evidence type="ECO:0000259" key="9">
    <source>
        <dbReference type="PROSITE" id="PS50235"/>
    </source>
</evidence>
<keyword evidence="11" id="KW-1185">Reference proteome</keyword>
<evidence type="ECO:0000256" key="6">
    <source>
        <dbReference type="ARBA" id="ARBA00022801"/>
    </source>
</evidence>
<evidence type="ECO:0000256" key="4">
    <source>
        <dbReference type="ARBA" id="ARBA00022670"/>
    </source>
</evidence>
<dbReference type="InterPro" id="IPR028889">
    <property type="entry name" value="USP"/>
</dbReference>
<dbReference type="EC" id="3.4.19.12" evidence="3"/>
<name>A0A8H6Y474_9AGAR</name>
<dbReference type="GO" id="GO:0005829">
    <property type="term" value="C:cytosol"/>
    <property type="evidence" value="ECO:0007669"/>
    <property type="project" value="TreeGrafter"/>
</dbReference>
<evidence type="ECO:0000256" key="8">
    <source>
        <dbReference type="SAM" id="MobiDB-lite"/>
    </source>
</evidence>
<evidence type="ECO:0000256" key="5">
    <source>
        <dbReference type="ARBA" id="ARBA00022786"/>
    </source>
</evidence>
<feature type="region of interest" description="Disordered" evidence="8">
    <location>
        <begin position="237"/>
        <end position="284"/>
    </location>
</feature>
<dbReference type="InterPro" id="IPR050164">
    <property type="entry name" value="Peptidase_C19"/>
</dbReference>
<dbReference type="PANTHER" id="PTHR24006:SF888">
    <property type="entry name" value="UBIQUITIN CARBOXYL-TERMINAL HYDROLASE 30"/>
    <property type="match status" value="1"/>
</dbReference>
<evidence type="ECO:0000256" key="2">
    <source>
        <dbReference type="ARBA" id="ARBA00009085"/>
    </source>
</evidence>
<dbReference type="OrthoDB" id="2020758at2759"/>
<accession>A0A8H6Y474</accession>
<feature type="region of interest" description="Disordered" evidence="8">
    <location>
        <begin position="1"/>
        <end position="46"/>
    </location>
</feature>
<proteinExistence type="inferred from homology"/>
<evidence type="ECO:0000313" key="11">
    <source>
        <dbReference type="Proteomes" id="UP000620124"/>
    </source>
</evidence>
<feature type="compositionally biased region" description="Basic residues" evidence="8">
    <location>
        <begin position="261"/>
        <end position="271"/>
    </location>
</feature>
<evidence type="ECO:0000256" key="1">
    <source>
        <dbReference type="ARBA" id="ARBA00000707"/>
    </source>
</evidence>
<comment type="caution">
    <text evidence="10">The sequence shown here is derived from an EMBL/GenBank/DDBJ whole genome shotgun (WGS) entry which is preliminary data.</text>
</comment>
<feature type="domain" description="USP" evidence="9">
    <location>
        <begin position="1"/>
        <end position="525"/>
    </location>
</feature>